<dbReference type="Proteomes" id="UP000314294">
    <property type="component" value="Unassembled WGS sequence"/>
</dbReference>
<protein>
    <submittedName>
        <fullName evidence="2">Uncharacterized protein</fullName>
    </submittedName>
</protein>
<feature type="compositionally biased region" description="Low complexity" evidence="1">
    <location>
        <begin position="143"/>
        <end position="159"/>
    </location>
</feature>
<keyword evidence="3" id="KW-1185">Reference proteome</keyword>
<proteinExistence type="predicted"/>
<feature type="region of interest" description="Disordered" evidence="1">
    <location>
        <begin position="139"/>
        <end position="182"/>
    </location>
</feature>
<evidence type="ECO:0000313" key="2">
    <source>
        <dbReference type="EMBL" id="TNN39574.1"/>
    </source>
</evidence>
<organism evidence="2 3">
    <name type="scientific">Liparis tanakae</name>
    <name type="common">Tanaka's snailfish</name>
    <dbReference type="NCBI Taxonomy" id="230148"/>
    <lineage>
        <taxon>Eukaryota</taxon>
        <taxon>Metazoa</taxon>
        <taxon>Chordata</taxon>
        <taxon>Craniata</taxon>
        <taxon>Vertebrata</taxon>
        <taxon>Euteleostomi</taxon>
        <taxon>Actinopterygii</taxon>
        <taxon>Neopterygii</taxon>
        <taxon>Teleostei</taxon>
        <taxon>Neoteleostei</taxon>
        <taxon>Acanthomorphata</taxon>
        <taxon>Eupercaria</taxon>
        <taxon>Perciformes</taxon>
        <taxon>Cottioidei</taxon>
        <taxon>Cottales</taxon>
        <taxon>Liparidae</taxon>
        <taxon>Liparis</taxon>
    </lineage>
</organism>
<evidence type="ECO:0000313" key="3">
    <source>
        <dbReference type="Proteomes" id="UP000314294"/>
    </source>
</evidence>
<accession>A0A4Z2FFQ7</accession>
<name>A0A4Z2FFQ7_9TELE</name>
<comment type="caution">
    <text evidence="2">The sequence shown here is derived from an EMBL/GenBank/DDBJ whole genome shotgun (WGS) entry which is preliminary data.</text>
</comment>
<dbReference type="EMBL" id="SRLO01001268">
    <property type="protein sequence ID" value="TNN39574.1"/>
    <property type="molecule type" value="Genomic_DNA"/>
</dbReference>
<sequence length="182" mass="19506">MEPAIPRVLAQSLAAPRLPVSLWAESEASSPACTSSLEDTERINKHEARRSGDASWDPHDPFPLNSSLPLTPSPPPHLLYLLVRAPKAPPPRVSPRVPGAAESPSLGEAELRPLSAASRLLSPRLGDLRARHASATARKCLAPSPVMGPSSSSKSMRTPRPLPLLTPQPPPRHREMGTTPYT</sequence>
<feature type="compositionally biased region" description="Polar residues" evidence="1">
    <location>
        <begin position="27"/>
        <end position="37"/>
    </location>
</feature>
<feature type="region of interest" description="Disordered" evidence="1">
    <location>
        <begin position="87"/>
        <end position="111"/>
    </location>
</feature>
<feature type="compositionally biased region" description="Pro residues" evidence="1">
    <location>
        <begin position="160"/>
        <end position="170"/>
    </location>
</feature>
<evidence type="ECO:0000256" key="1">
    <source>
        <dbReference type="SAM" id="MobiDB-lite"/>
    </source>
</evidence>
<dbReference type="AlphaFoldDB" id="A0A4Z2FFQ7"/>
<feature type="region of interest" description="Disordered" evidence="1">
    <location>
        <begin position="24"/>
        <end position="70"/>
    </location>
</feature>
<feature type="compositionally biased region" description="Basic and acidic residues" evidence="1">
    <location>
        <begin position="39"/>
        <end position="60"/>
    </location>
</feature>
<gene>
    <name evidence="2" type="ORF">EYF80_050256</name>
</gene>
<reference evidence="2 3" key="1">
    <citation type="submission" date="2019-03" db="EMBL/GenBank/DDBJ databases">
        <title>First draft genome of Liparis tanakae, snailfish: a comprehensive survey of snailfish specific genes.</title>
        <authorList>
            <person name="Kim W."/>
            <person name="Song I."/>
            <person name="Jeong J.-H."/>
            <person name="Kim D."/>
            <person name="Kim S."/>
            <person name="Ryu S."/>
            <person name="Song J.Y."/>
            <person name="Lee S.K."/>
        </authorList>
    </citation>
    <scope>NUCLEOTIDE SEQUENCE [LARGE SCALE GENOMIC DNA]</scope>
    <source>
        <tissue evidence="2">Muscle</tissue>
    </source>
</reference>